<evidence type="ECO:0000313" key="4">
    <source>
        <dbReference type="EMBL" id="GAA1659939.1"/>
    </source>
</evidence>
<dbReference type="InterPro" id="IPR036513">
    <property type="entry name" value="STAS_dom_sf"/>
</dbReference>
<gene>
    <name evidence="4" type="ORF">GCM10009765_06640</name>
</gene>
<accession>A0ABN2FUJ9</accession>
<keyword evidence="5" id="KW-1185">Reference proteome</keyword>
<comment type="caution">
    <text evidence="4">The sequence shown here is derived from an EMBL/GenBank/DDBJ whole genome shotgun (WGS) entry which is preliminary data.</text>
</comment>
<dbReference type="InterPro" id="IPR058548">
    <property type="entry name" value="MlaB-like_STAS"/>
</dbReference>
<dbReference type="Gene3D" id="3.30.750.24">
    <property type="entry name" value="STAS domain"/>
    <property type="match status" value="1"/>
</dbReference>
<evidence type="ECO:0000313" key="5">
    <source>
        <dbReference type="Proteomes" id="UP001500618"/>
    </source>
</evidence>
<dbReference type="InterPro" id="IPR002645">
    <property type="entry name" value="STAS_dom"/>
</dbReference>
<dbReference type="EMBL" id="BAAANY010000002">
    <property type="protein sequence ID" value="GAA1659939.1"/>
    <property type="molecule type" value="Genomic_DNA"/>
</dbReference>
<evidence type="ECO:0000256" key="2">
    <source>
        <dbReference type="RuleBase" id="RU003749"/>
    </source>
</evidence>
<dbReference type="InterPro" id="IPR003658">
    <property type="entry name" value="Anti-sigma_ant"/>
</dbReference>
<protein>
    <recommendedName>
        <fullName evidence="2">Anti-sigma factor antagonist</fullName>
    </recommendedName>
</protein>
<evidence type="ECO:0000259" key="3">
    <source>
        <dbReference type="PROSITE" id="PS50801"/>
    </source>
</evidence>
<evidence type="ECO:0000256" key="1">
    <source>
        <dbReference type="ARBA" id="ARBA00009013"/>
    </source>
</evidence>
<organism evidence="4 5">
    <name type="scientific">Fodinicola feengrottensis</name>
    <dbReference type="NCBI Taxonomy" id="435914"/>
    <lineage>
        <taxon>Bacteria</taxon>
        <taxon>Bacillati</taxon>
        <taxon>Actinomycetota</taxon>
        <taxon>Actinomycetes</taxon>
        <taxon>Mycobacteriales</taxon>
        <taxon>Fodinicola</taxon>
    </lineage>
</organism>
<dbReference type="SUPFAM" id="SSF52091">
    <property type="entry name" value="SpoIIaa-like"/>
    <property type="match status" value="1"/>
</dbReference>
<dbReference type="PANTHER" id="PTHR33495:SF2">
    <property type="entry name" value="ANTI-SIGMA FACTOR ANTAGONIST TM_1081-RELATED"/>
    <property type="match status" value="1"/>
</dbReference>
<comment type="similarity">
    <text evidence="1 2">Belongs to the anti-sigma-factor antagonist family.</text>
</comment>
<name>A0ABN2FUJ9_9ACTN</name>
<reference evidence="4 5" key="1">
    <citation type="journal article" date="2019" name="Int. J. Syst. Evol. Microbiol.">
        <title>The Global Catalogue of Microorganisms (GCM) 10K type strain sequencing project: providing services to taxonomists for standard genome sequencing and annotation.</title>
        <authorList>
            <consortium name="The Broad Institute Genomics Platform"/>
            <consortium name="The Broad Institute Genome Sequencing Center for Infectious Disease"/>
            <person name="Wu L."/>
            <person name="Ma J."/>
        </authorList>
    </citation>
    <scope>NUCLEOTIDE SEQUENCE [LARGE SCALE GENOMIC DNA]</scope>
    <source>
        <strain evidence="4 5">JCM 14718</strain>
    </source>
</reference>
<dbReference type="PROSITE" id="PS50801">
    <property type="entry name" value="STAS"/>
    <property type="match status" value="1"/>
</dbReference>
<dbReference type="RefSeq" id="WP_344306995.1">
    <property type="nucleotide sequence ID" value="NZ_BAAANY010000002.1"/>
</dbReference>
<dbReference type="CDD" id="cd07043">
    <property type="entry name" value="STAS_anti-anti-sigma_factors"/>
    <property type="match status" value="1"/>
</dbReference>
<feature type="domain" description="STAS" evidence="3">
    <location>
        <begin position="25"/>
        <end position="130"/>
    </location>
</feature>
<dbReference type="PANTHER" id="PTHR33495">
    <property type="entry name" value="ANTI-SIGMA FACTOR ANTAGONIST TM_1081-RELATED-RELATED"/>
    <property type="match status" value="1"/>
</dbReference>
<dbReference type="NCBIfam" id="TIGR00377">
    <property type="entry name" value="ant_ant_sig"/>
    <property type="match status" value="1"/>
</dbReference>
<dbReference type="Pfam" id="PF13466">
    <property type="entry name" value="STAS_2"/>
    <property type="match status" value="1"/>
</dbReference>
<dbReference type="Proteomes" id="UP001500618">
    <property type="component" value="Unassembled WGS sequence"/>
</dbReference>
<sequence length="130" mass="13860">MQDSNDEDRGIRVDGTLTLARITGAVPRQRYDGGLTVVCVDGRLDASTATEVRERLHAAVGVGSGTFVVDLSDVQLVDATGLGVLAGTQRLAARRGRTMVLRGTPPRVARLLRIIGLDRVLRSETVRPAA</sequence>
<proteinExistence type="inferred from homology"/>